<evidence type="ECO:0000256" key="1">
    <source>
        <dbReference type="SAM" id="MobiDB-lite"/>
    </source>
</evidence>
<dbReference type="EMBL" id="MRZV01001424">
    <property type="protein sequence ID" value="PIK37960.1"/>
    <property type="molecule type" value="Genomic_DNA"/>
</dbReference>
<sequence>MAEKRNLDVGVGEKKSKCAKTSSSEGEGDDCTRVYRLLLEEVGKCLNKEALERIARLEGLHERDIDHIIQPNQDSSGALFQCLEEKGILYVNDVSRLRQDLETIGQESAAKLVDKYAQVNFPMKWVYVLLCAVESCPTPVMITHDSHPPILPAPGCPSQSIRVSPVACLTPSIHRARGLPLFRDPSPIPTIIDFSRESSARMI</sequence>
<comment type="caution">
    <text evidence="2">The sequence shown here is derived from an EMBL/GenBank/DDBJ whole genome shotgun (WGS) entry which is preliminary data.</text>
</comment>
<accession>A0A2G8JQH3</accession>
<dbReference type="Gene3D" id="1.10.533.10">
    <property type="entry name" value="Death Domain, Fas"/>
    <property type="match status" value="1"/>
</dbReference>
<gene>
    <name evidence="2" type="ORF">BSL78_25198</name>
</gene>
<evidence type="ECO:0000313" key="2">
    <source>
        <dbReference type="EMBL" id="PIK37960.1"/>
    </source>
</evidence>
<name>A0A2G8JQH3_STIJA</name>
<reference evidence="2 3" key="1">
    <citation type="journal article" date="2017" name="PLoS Biol.">
        <title>The sea cucumber genome provides insights into morphological evolution and visceral regeneration.</title>
        <authorList>
            <person name="Zhang X."/>
            <person name="Sun L."/>
            <person name="Yuan J."/>
            <person name="Sun Y."/>
            <person name="Gao Y."/>
            <person name="Zhang L."/>
            <person name="Li S."/>
            <person name="Dai H."/>
            <person name="Hamel J.F."/>
            <person name="Liu C."/>
            <person name="Yu Y."/>
            <person name="Liu S."/>
            <person name="Lin W."/>
            <person name="Guo K."/>
            <person name="Jin S."/>
            <person name="Xu P."/>
            <person name="Storey K.B."/>
            <person name="Huan P."/>
            <person name="Zhang T."/>
            <person name="Zhou Y."/>
            <person name="Zhang J."/>
            <person name="Lin C."/>
            <person name="Li X."/>
            <person name="Xing L."/>
            <person name="Huo D."/>
            <person name="Sun M."/>
            <person name="Wang L."/>
            <person name="Mercier A."/>
            <person name="Li F."/>
            <person name="Yang H."/>
            <person name="Xiang J."/>
        </authorList>
    </citation>
    <scope>NUCLEOTIDE SEQUENCE [LARGE SCALE GENOMIC DNA]</scope>
    <source>
        <strain evidence="2">Shaxun</strain>
        <tissue evidence="2">Muscle</tissue>
    </source>
</reference>
<keyword evidence="3" id="KW-1185">Reference proteome</keyword>
<protein>
    <submittedName>
        <fullName evidence="2">Uncharacterized protein</fullName>
    </submittedName>
</protein>
<proteinExistence type="predicted"/>
<feature type="region of interest" description="Disordered" evidence="1">
    <location>
        <begin position="1"/>
        <end position="28"/>
    </location>
</feature>
<feature type="compositionally biased region" description="Basic and acidic residues" evidence="1">
    <location>
        <begin position="1"/>
        <end position="16"/>
    </location>
</feature>
<evidence type="ECO:0000313" key="3">
    <source>
        <dbReference type="Proteomes" id="UP000230750"/>
    </source>
</evidence>
<dbReference type="Proteomes" id="UP000230750">
    <property type="component" value="Unassembled WGS sequence"/>
</dbReference>
<dbReference type="InterPro" id="IPR011029">
    <property type="entry name" value="DEATH-like_dom_sf"/>
</dbReference>
<dbReference type="AlphaFoldDB" id="A0A2G8JQH3"/>
<organism evidence="2 3">
    <name type="scientific">Stichopus japonicus</name>
    <name type="common">Sea cucumber</name>
    <dbReference type="NCBI Taxonomy" id="307972"/>
    <lineage>
        <taxon>Eukaryota</taxon>
        <taxon>Metazoa</taxon>
        <taxon>Echinodermata</taxon>
        <taxon>Eleutherozoa</taxon>
        <taxon>Echinozoa</taxon>
        <taxon>Holothuroidea</taxon>
        <taxon>Aspidochirotacea</taxon>
        <taxon>Aspidochirotida</taxon>
        <taxon>Stichopodidae</taxon>
        <taxon>Apostichopus</taxon>
    </lineage>
</organism>